<dbReference type="EMBL" id="CP003379">
    <property type="protein sequence ID" value="AFL86770.1"/>
    <property type="molecule type" value="Genomic_DNA"/>
</dbReference>
<sequence>MEPRPIPAKIKFVQNTSDAILVTFEDGKEFIYPASILHSAIPKDDAVARQVKESLRRRTQQKASLIH</sequence>
<dbReference type="HOGENOM" id="CLU_2811002_0_0_0"/>
<reference evidence="1 2" key="1">
    <citation type="submission" date="2012-06" db="EMBL/GenBank/DDBJ databases">
        <title>Complete genome of Terriglobus roseus DSM 18391.</title>
        <authorList>
            <consortium name="US DOE Joint Genome Institute (JGI-PGF)"/>
            <person name="Lucas S."/>
            <person name="Copeland A."/>
            <person name="Lapidus A."/>
            <person name="Glavina del Rio T."/>
            <person name="Dalin E."/>
            <person name="Tice H."/>
            <person name="Bruce D."/>
            <person name="Goodwin L."/>
            <person name="Pitluck S."/>
            <person name="Peters L."/>
            <person name="Mikhailova N."/>
            <person name="Munk A.C.C."/>
            <person name="Kyrpides N."/>
            <person name="Mavromatis K."/>
            <person name="Ivanova N."/>
            <person name="Brettin T."/>
            <person name="Detter J.C."/>
            <person name="Han C."/>
            <person name="Larimer F."/>
            <person name="Land M."/>
            <person name="Hauser L."/>
            <person name="Markowitz V."/>
            <person name="Cheng J.-F."/>
            <person name="Hugenholtz P."/>
            <person name="Woyke T."/>
            <person name="Wu D."/>
            <person name="Brambilla E."/>
            <person name="Klenk H.-P."/>
            <person name="Eisen J.A."/>
        </authorList>
    </citation>
    <scope>NUCLEOTIDE SEQUENCE [LARGE SCALE GENOMIC DNA]</scope>
    <source>
        <strain evidence="2">DSM 18391 / NRRL B-41598 / KBS 63</strain>
    </source>
</reference>
<dbReference type="Proteomes" id="UP000006056">
    <property type="component" value="Chromosome"/>
</dbReference>
<dbReference type="KEGG" id="trs:Terro_0423"/>
<dbReference type="OrthoDB" id="9920327at2"/>
<protein>
    <submittedName>
        <fullName evidence="1">Uncharacterized protein</fullName>
    </submittedName>
</protein>
<evidence type="ECO:0000313" key="2">
    <source>
        <dbReference type="Proteomes" id="UP000006056"/>
    </source>
</evidence>
<dbReference type="RefSeq" id="WP_014784339.1">
    <property type="nucleotide sequence ID" value="NC_018014.1"/>
</dbReference>
<proteinExistence type="predicted"/>
<name>I3ZC02_TERRK</name>
<accession>I3ZC02</accession>
<dbReference type="AlphaFoldDB" id="I3ZC02"/>
<organism evidence="1 2">
    <name type="scientific">Terriglobus roseus (strain DSM 18391 / NRRL B-41598 / KBS 63)</name>
    <dbReference type="NCBI Taxonomy" id="926566"/>
    <lineage>
        <taxon>Bacteria</taxon>
        <taxon>Pseudomonadati</taxon>
        <taxon>Acidobacteriota</taxon>
        <taxon>Terriglobia</taxon>
        <taxon>Terriglobales</taxon>
        <taxon>Acidobacteriaceae</taxon>
        <taxon>Terriglobus</taxon>
    </lineage>
</organism>
<gene>
    <name evidence="1" type="ordered locus">Terro_0423</name>
</gene>
<keyword evidence="2" id="KW-1185">Reference proteome</keyword>
<evidence type="ECO:0000313" key="1">
    <source>
        <dbReference type="EMBL" id="AFL86770.1"/>
    </source>
</evidence>